<gene>
    <name evidence="1" type="ORF">BECKFW1821C_GA0114237_11031</name>
</gene>
<name>A0A450U1G2_9GAMM</name>
<organism evidence="1">
    <name type="scientific">Candidatus Kentrum sp. FW</name>
    <dbReference type="NCBI Taxonomy" id="2126338"/>
    <lineage>
        <taxon>Bacteria</taxon>
        <taxon>Pseudomonadati</taxon>
        <taxon>Pseudomonadota</taxon>
        <taxon>Gammaproteobacteria</taxon>
        <taxon>Candidatus Kentrum</taxon>
    </lineage>
</organism>
<dbReference type="EMBL" id="CAADFE010000103">
    <property type="protein sequence ID" value="VFJ76361.1"/>
    <property type="molecule type" value="Genomic_DNA"/>
</dbReference>
<protein>
    <recommendedName>
        <fullName evidence="2">Tetratricopeptide repeat-containing protein</fullName>
    </recommendedName>
</protein>
<evidence type="ECO:0008006" key="2">
    <source>
        <dbReference type="Google" id="ProtNLM"/>
    </source>
</evidence>
<dbReference type="AlphaFoldDB" id="A0A450U1G2"/>
<proteinExistence type="predicted"/>
<reference evidence="1" key="1">
    <citation type="submission" date="2019-02" db="EMBL/GenBank/DDBJ databases">
        <authorList>
            <person name="Gruber-Vodicka R. H."/>
            <person name="Seah K. B. B."/>
        </authorList>
    </citation>
    <scope>NUCLEOTIDE SEQUENCE</scope>
    <source>
        <strain evidence="1">BECK_BZ131</strain>
    </source>
</reference>
<evidence type="ECO:0000313" key="1">
    <source>
        <dbReference type="EMBL" id="VFJ76361.1"/>
    </source>
</evidence>
<sequence>MRGIIHENVQLDIRSRGGQADWLDYLQVSHYPEQRRDPERIALRRGCSEVAIRVEPAWYRHYWFLGLLELVEGNRENARMAFSVAAQANSALFPVECLNSRMMLAELLARQGSVDALRRELDAALGFHERVADDFEVKINFRLEPWLDRARAHAAAGELDAIRAYRFAW</sequence>
<accession>A0A450U1G2</accession>